<evidence type="ECO:0000256" key="4">
    <source>
        <dbReference type="PROSITE-ProRule" id="PRU01100"/>
    </source>
</evidence>
<keyword evidence="2 4" id="KW-0378">Hydrolase</keyword>
<dbReference type="GO" id="GO:0006080">
    <property type="term" value="P:substituted mannan metabolic process"/>
    <property type="evidence" value="ECO:0007669"/>
    <property type="project" value="InterPro"/>
</dbReference>
<dbReference type="PANTHER" id="PTHR40079:SF4">
    <property type="entry name" value="GH26 DOMAIN-CONTAINING PROTEIN-RELATED"/>
    <property type="match status" value="1"/>
</dbReference>
<dbReference type="SUPFAM" id="SSF51445">
    <property type="entry name" value="(Trans)glycosidases"/>
    <property type="match status" value="1"/>
</dbReference>
<feature type="active site" description="Nucleophile" evidence="4">
    <location>
        <position position="249"/>
    </location>
</feature>
<evidence type="ECO:0000313" key="6">
    <source>
        <dbReference type="EMBL" id="ORA05596.1"/>
    </source>
</evidence>
<dbReference type="OrthoDB" id="9816550at2"/>
<dbReference type="Gene3D" id="3.20.20.80">
    <property type="entry name" value="Glycosidases"/>
    <property type="match status" value="1"/>
</dbReference>
<dbReference type="Proteomes" id="UP000192366">
    <property type="component" value="Unassembled WGS sequence"/>
</dbReference>
<dbReference type="Pfam" id="PF02156">
    <property type="entry name" value="Glyco_hydro_26"/>
    <property type="match status" value="1"/>
</dbReference>
<dbReference type="STRING" id="564198.BST17_07350"/>
<dbReference type="InterPro" id="IPR000805">
    <property type="entry name" value="Glyco_hydro_26"/>
</dbReference>
<feature type="domain" description="GH26" evidence="5">
    <location>
        <begin position="17"/>
        <end position="305"/>
    </location>
</feature>
<gene>
    <name evidence="6" type="ORF">BST17_07350</name>
</gene>
<dbReference type="PANTHER" id="PTHR40079">
    <property type="entry name" value="MANNAN ENDO-1,4-BETA-MANNOSIDASE E-RELATED"/>
    <property type="match status" value="1"/>
</dbReference>
<keyword evidence="7" id="KW-1185">Reference proteome</keyword>
<protein>
    <recommendedName>
        <fullName evidence="5">GH26 domain-containing protein</fullName>
    </recommendedName>
</protein>
<keyword evidence="3 4" id="KW-0326">Glycosidase</keyword>
<dbReference type="EMBL" id="MVHJ01000005">
    <property type="protein sequence ID" value="ORA05596.1"/>
    <property type="molecule type" value="Genomic_DNA"/>
</dbReference>
<name>A0A1W9YZT9_MYCBA</name>
<dbReference type="InterPro" id="IPR022790">
    <property type="entry name" value="GH26_dom"/>
</dbReference>
<comment type="similarity">
    <text evidence="1 4">Belongs to the glycosyl hydrolase 26 family.</text>
</comment>
<evidence type="ECO:0000256" key="3">
    <source>
        <dbReference type="ARBA" id="ARBA00023295"/>
    </source>
</evidence>
<organism evidence="6 7">
    <name type="scientific">Mycolicibacterium bacteremicum</name>
    <name type="common">Mycobacterium bacteremicum</name>
    <dbReference type="NCBI Taxonomy" id="564198"/>
    <lineage>
        <taxon>Bacteria</taxon>
        <taxon>Bacillati</taxon>
        <taxon>Actinomycetota</taxon>
        <taxon>Actinomycetes</taxon>
        <taxon>Mycobacteriales</taxon>
        <taxon>Mycobacteriaceae</taxon>
        <taxon>Mycolicibacterium</taxon>
    </lineage>
</organism>
<evidence type="ECO:0000256" key="1">
    <source>
        <dbReference type="ARBA" id="ARBA00007754"/>
    </source>
</evidence>
<reference evidence="6 7" key="1">
    <citation type="submission" date="2017-02" db="EMBL/GenBank/DDBJ databases">
        <title>The new phylogeny of genus Mycobacterium.</title>
        <authorList>
            <person name="Tortoli E."/>
            <person name="Trovato A."/>
            <person name="Cirillo D.M."/>
        </authorList>
    </citation>
    <scope>NUCLEOTIDE SEQUENCE [LARGE SCALE GENOMIC DNA]</scope>
    <source>
        <strain evidence="6 7">DSM 45578</strain>
    </source>
</reference>
<dbReference type="GO" id="GO:0016985">
    <property type="term" value="F:mannan endo-1,4-beta-mannosidase activity"/>
    <property type="evidence" value="ECO:0007669"/>
    <property type="project" value="InterPro"/>
</dbReference>
<evidence type="ECO:0000256" key="2">
    <source>
        <dbReference type="ARBA" id="ARBA00022801"/>
    </source>
</evidence>
<evidence type="ECO:0000259" key="5">
    <source>
        <dbReference type="PROSITE" id="PS51764"/>
    </source>
</evidence>
<sequence length="310" mass="33349">MSSPEPFPFRTSNCSAPEPRGHYLRSVGKGMGLLKFGVTTPGGPCATAELDTVTRITGTAPQYVLWYEDFTAAPPLAELAAVARIGALPVITWEPWTVADRGPGTMRDLAAGALDDYVHEWIGELKVRQQNICLRFAHEFNGDWYPWSPAGGTPPEVHIAVWQRIHTMFAAAGATNVDFMWCADAVAAQHDPIVSWYPGGEFVDYIGVDGYNWGAAGGRHAWCAPAEIFGAALADARELAGDRPVVVAEVGCAEAGGSKARWITDLVGFLRDDAEVEGFIWFDHDKETDWRIASTAESATALAGALGGRA</sequence>
<evidence type="ECO:0000313" key="7">
    <source>
        <dbReference type="Proteomes" id="UP000192366"/>
    </source>
</evidence>
<feature type="active site" description="Proton donor" evidence="4">
    <location>
        <position position="139"/>
    </location>
</feature>
<accession>A0A1W9YZT9</accession>
<proteinExistence type="inferred from homology"/>
<dbReference type="PROSITE" id="PS51764">
    <property type="entry name" value="GH26"/>
    <property type="match status" value="1"/>
</dbReference>
<comment type="caution">
    <text evidence="6">The sequence shown here is derived from an EMBL/GenBank/DDBJ whole genome shotgun (WGS) entry which is preliminary data.</text>
</comment>
<dbReference type="AlphaFoldDB" id="A0A1W9YZT9"/>
<dbReference type="InterPro" id="IPR017853">
    <property type="entry name" value="GH"/>
</dbReference>